<dbReference type="Proteomes" id="UP000037267">
    <property type="component" value="Unassembled WGS sequence"/>
</dbReference>
<keyword evidence="2" id="KW-1185">Reference proteome</keyword>
<dbReference type="RefSeq" id="WP_050353790.1">
    <property type="nucleotide sequence ID" value="NZ_LGSS01000001.1"/>
</dbReference>
<dbReference type="AlphaFoldDB" id="A0A0L0WF56"/>
<proteinExistence type="predicted"/>
<dbReference type="Pfam" id="PF04883">
    <property type="entry name" value="HK97-gp10_like"/>
    <property type="match status" value="1"/>
</dbReference>
<comment type="caution">
    <text evidence="1">The sequence shown here is derived from an EMBL/GenBank/DDBJ whole genome shotgun (WGS) entry which is preliminary data.</text>
</comment>
<protein>
    <submittedName>
        <fullName evidence="1">Bacteriophage HK97-gp10, putative tail-component</fullName>
    </submittedName>
</protein>
<name>A0A0L0WF56_GOTPU</name>
<evidence type="ECO:0000313" key="2">
    <source>
        <dbReference type="Proteomes" id="UP000037267"/>
    </source>
</evidence>
<gene>
    <name evidence="1" type="ORF">CLPU_1c02260</name>
</gene>
<dbReference type="OrthoDB" id="1850874at2"/>
<sequence length="142" mass="16742">MSFEINNLDKWTEKLDNLQARFPIEIENFMIDVAKKLYKELKERTPVDNNAKEKSNDLKESWKVGNLVRNGDKYYIEIFTKVKDATNVEYGYRKPQEKGKSPDDKSIVYIPGYHMVKISVEELNKQLPSYFQKWIKNNGGIM</sequence>
<dbReference type="InterPro" id="IPR010064">
    <property type="entry name" value="HK97-gp10_tail"/>
</dbReference>
<reference evidence="2" key="1">
    <citation type="submission" date="2015-07" db="EMBL/GenBank/DDBJ databases">
        <title>Draft genome sequence of the purine-degrading Gottschalkia purinilyticum DSM 1384 (formerly Clostridium purinilyticum).</title>
        <authorList>
            <person name="Poehlein A."/>
            <person name="Schiel-Bengelsdorf B."/>
            <person name="Bengelsdorf F.R."/>
            <person name="Daniel R."/>
            <person name="Duerre P."/>
        </authorList>
    </citation>
    <scope>NUCLEOTIDE SEQUENCE [LARGE SCALE GENOMIC DNA]</scope>
    <source>
        <strain evidence="2">DSM 1384</strain>
    </source>
</reference>
<dbReference type="STRING" id="1503.CLPU_1c02260"/>
<accession>A0A0L0WF56</accession>
<organism evidence="1 2">
    <name type="scientific">Gottschalkia purinilytica</name>
    <name type="common">Clostridium purinilyticum</name>
    <dbReference type="NCBI Taxonomy" id="1503"/>
    <lineage>
        <taxon>Bacteria</taxon>
        <taxon>Bacillati</taxon>
        <taxon>Bacillota</taxon>
        <taxon>Tissierellia</taxon>
        <taxon>Tissierellales</taxon>
        <taxon>Gottschalkiaceae</taxon>
        <taxon>Gottschalkia</taxon>
    </lineage>
</organism>
<dbReference type="EMBL" id="LGSS01000001">
    <property type="protein sequence ID" value="KNF10061.1"/>
    <property type="molecule type" value="Genomic_DNA"/>
</dbReference>
<evidence type="ECO:0000313" key="1">
    <source>
        <dbReference type="EMBL" id="KNF10061.1"/>
    </source>
</evidence>